<dbReference type="InterPro" id="IPR005537">
    <property type="entry name" value="RAMP_III_fam"/>
</dbReference>
<organism evidence="3 4">
    <name type="scientific">Kosmotoga olearia (strain ATCC BAA-1733 / DSM 21960 / TBF 19.5.1)</name>
    <dbReference type="NCBI Taxonomy" id="521045"/>
    <lineage>
        <taxon>Bacteria</taxon>
        <taxon>Thermotogati</taxon>
        <taxon>Thermotogota</taxon>
        <taxon>Thermotogae</taxon>
        <taxon>Kosmotogales</taxon>
        <taxon>Kosmotogaceae</taxon>
        <taxon>Kosmotoga</taxon>
    </lineage>
</organism>
<evidence type="ECO:0000313" key="3">
    <source>
        <dbReference type="EMBL" id="ACR79378.1"/>
    </source>
</evidence>
<evidence type="ECO:0000313" key="4">
    <source>
        <dbReference type="Proteomes" id="UP000002382"/>
    </source>
</evidence>
<dbReference type="Pfam" id="PF03787">
    <property type="entry name" value="RAMPs"/>
    <property type="match status" value="1"/>
</dbReference>
<evidence type="ECO:0000259" key="2">
    <source>
        <dbReference type="Pfam" id="PF03787"/>
    </source>
</evidence>
<accession>C5CFA1</accession>
<evidence type="ECO:0000256" key="1">
    <source>
        <dbReference type="ARBA" id="ARBA00023118"/>
    </source>
</evidence>
<feature type="domain" description="CRISPR type III-associated protein" evidence="2">
    <location>
        <begin position="10"/>
        <end position="168"/>
    </location>
</feature>
<dbReference type="RefSeq" id="WP_015868044.1">
    <property type="nucleotide sequence ID" value="NC_012785.1"/>
</dbReference>
<protein>
    <recommendedName>
        <fullName evidence="2">CRISPR type III-associated protein domain-containing protein</fullName>
    </recommendedName>
</protein>
<dbReference type="EMBL" id="CP001634">
    <property type="protein sequence ID" value="ACR79378.1"/>
    <property type="molecule type" value="Genomic_DNA"/>
</dbReference>
<reference evidence="3 4" key="2">
    <citation type="journal article" date="2011" name="J. Bacteriol.">
        <title>Genome Sequence of Kosmotoga olearia Strain TBF 19.5.1, a Thermophilic Bacterium with a Wide Growth Temperature Range, Isolated from the Troll B Oil Platform in the North Sea.</title>
        <authorList>
            <person name="Swithers K.S."/>
            <person name="Dipippo J.L."/>
            <person name="Bruce D.C."/>
            <person name="Detter C."/>
            <person name="Tapia R."/>
            <person name="Han S."/>
            <person name="Goodwin L.A."/>
            <person name="Han J."/>
            <person name="Woyke T."/>
            <person name="Pitluck S."/>
            <person name="Pennacchio L."/>
            <person name="Nolan M."/>
            <person name="Mikhailova N."/>
            <person name="Land M.L."/>
            <person name="Nesbo C.L."/>
            <person name="Gogarten J.P."/>
            <person name="Noll K.M."/>
        </authorList>
    </citation>
    <scope>NUCLEOTIDE SEQUENCE [LARGE SCALE GENOMIC DNA]</scope>
    <source>
        <strain evidence="4">ATCC BAA-1733 / DSM 21960 / TBF 19.5.1</strain>
    </source>
</reference>
<dbReference type="eggNOG" id="COG1337">
    <property type="taxonomic scope" value="Bacteria"/>
</dbReference>
<dbReference type="HOGENOM" id="CLU_081549_0_0_0"/>
<dbReference type="STRING" id="521045.Kole_0662"/>
<keyword evidence="1" id="KW-0051">Antiviral defense</keyword>
<dbReference type="OrthoDB" id="47284at2"/>
<dbReference type="GO" id="GO:0051607">
    <property type="term" value="P:defense response to virus"/>
    <property type="evidence" value="ECO:0007669"/>
    <property type="project" value="UniProtKB-KW"/>
</dbReference>
<name>C5CFA1_KOSOT</name>
<sequence length="276" mass="32156">MSWKMYKVVLQLLSPLHIGKRKIGNLQQTRYYVPGRTLWGALTARIAREYENFDYEKTGKDVDEFLRFCYFYPSDDDKKITLFPWENLDEFEWKYIQSYVTTALDSNTRKAEGGSLHEIEYIAQKTRENKKVYLIGYIFERDGSKLKWKEVLSKVQLGGERTYGWGRVVVSSIMETHKLDYPGYKVELNEDTPIVKASKSDSKPYALISHVLFDEQLNNHIVRGNIEPLVGLETNMKNGNFGSKVSTAKICWTPGTVFEEEYSFLICQKGIWKFES</sequence>
<dbReference type="KEGG" id="kol:Kole_0662"/>
<gene>
    <name evidence="3" type="ordered locus">Kole_0662</name>
</gene>
<dbReference type="Proteomes" id="UP000002382">
    <property type="component" value="Chromosome"/>
</dbReference>
<dbReference type="CDD" id="cd09726">
    <property type="entry name" value="RAMP_I_III"/>
    <property type="match status" value="1"/>
</dbReference>
<reference evidence="3 4" key="1">
    <citation type="submission" date="2009-06" db="EMBL/GenBank/DDBJ databases">
        <title>Complete sequence of Thermotogales bacterium TBF 19.5.1.</title>
        <authorList>
            <consortium name="US DOE Joint Genome Institute"/>
            <person name="Lucas S."/>
            <person name="Copeland A."/>
            <person name="Lapidus A."/>
            <person name="Glavina del Rio T."/>
            <person name="Tice H."/>
            <person name="Bruce D."/>
            <person name="Goodwin L."/>
            <person name="Pitluck S."/>
            <person name="Chertkov O."/>
            <person name="Brettin T."/>
            <person name="Detter J.C."/>
            <person name="Han C."/>
            <person name="Schmutz J."/>
            <person name="Larimer F."/>
            <person name="Land M."/>
            <person name="Hauser L."/>
            <person name="Kyrpides N."/>
            <person name="Ovchinnikova G."/>
            <person name="Noll K."/>
        </authorList>
    </citation>
    <scope>NUCLEOTIDE SEQUENCE [LARGE SCALE GENOMIC DNA]</scope>
    <source>
        <strain evidence="4">ATCC BAA-1733 / DSM 21960 / TBF 19.5.1</strain>
    </source>
</reference>
<proteinExistence type="predicted"/>
<dbReference type="AlphaFoldDB" id="C5CFA1"/>
<keyword evidence="4" id="KW-1185">Reference proteome</keyword>